<feature type="domain" description="AMP-dependent synthetase/ligase" evidence="6">
    <location>
        <begin position="92"/>
        <end position="520"/>
    </location>
</feature>
<dbReference type="InterPro" id="IPR000873">
    <property type="entry name" value="AMP-dep_synth/lig_dom"/>
</dbReference>
<keyword evidence="3" id="KW-0547">Nucleotide-binding</keyword>
<evidence type="ECO:0000259" key="6">
    <source>
        <dbReference type="Pfam" id="PF00501"/>
    </source>
</evidence>
<evidence type="ECO:0000256" key="5">
    <source>
        <dbReference type="ARBA" id="ARBA00036813"/>
    </source>
</evidence>
<dbReference type="PROSITE" id="PS00455">
    <property type="entry name" value="AMP_BINDING"/>
    <property type="match status" value="1"/>
</dbReference>
<dbReference type="GO" id="GO:0005524">
    <property type="term" value="F:ATP binding"/>
    <property type="evidence" value="ECO:0007669"/>
    <property type="project" value="UniProtKB-KW"/>
</dbReference>
<keyword evidence="4" id="KW-0067">ATP-binding</keyword>
<keyword evidence="2" id="KW-0436">Ligase</keyword>
<evidence type="ECO:0000256" key="2">
    <source>
        <dbReference type="ARBA" id="ARBA00022598"/>
    </source>
</evidence>
<dbReference type="GO" id="GO:0035336">
    <property type="term" value="P:long-chain fatty-acyl-CoA metabolic process"/>
    <property type="evidence" value="ECO:0007669"/>
    <property type="project" value="TreeGrafter"/>
</dbReference>
<comment type="caution">
    <text evidence="7">The sequence shown here is derived from an EMBL/GenBank/DDBJ whole genome shotgun (WGS) entry which is preliminary data.</text>
</comment>
<dbReference type="EMBL" id="JABELV010000039">
    <property type="protein sequence ID" value="KAG7562106.1"/>
    <property type="molecule type" value="Genomic_DNA"/>
</dbReference>
<evidence type="ECO:0000313" key="8">
    <source>
        <dbReference type="Proteomes" id="UP000812966"/>
    </source>
</evidence>
<dbReference type="GO" id="GO:0005811">
    <property type="term" value="C:lipid droplet"/>
    <property type="evidence" value="ECO:0007669"/>
    <property type="project" value="TreeGrafter"/>
</dbReference>
<protein>
    <recommendedName>
        <fullName evidence="6">AMP-dependent synthetase/ligase domain-containing protein</fullName>
    </recommendedName>
</protein>
<gene>
    <name evidence="7" type="ORF">FFLO_02485</name>
</gene>
<accession>A0A8K0JST9</accession>
<dbReference type="SUPFAM" id="SSF56801">
    <property type="entry name" value="Acetyl-CoA synthetase-like"/>
    <property type="match status" value="1"/>
</dbReference>
<dbReference type="GO" id="GO:0004467">
    <property type="term" value="F:long-chain fatty acid-CoA ligase activity"/>
    <property type="evidence" value="ECO:0007669"/>
    <property type="project" value="UniProtKB-EC"/>
</dbReference>
<dbReference type="Pfam" id="PF00501">
    <property type="entry name" value="AMP-binding"/>
    <property type="match status" value="1"/>
</dbReference>
<comment type="catalytic activity">
    <reaction evidence="5">
        <text>a long-chain fatty acid + ATP + CoA = a long-chain fatty acyl-CoA + AMP + diphosphate</text>
        <dbReference type="Rhea" id="RHEA:15421"/>
        <dbReference type="ChEBI" id="CHEBI:30616"/>
        <dbReference type="ChEBI" id="CHEBI:33019"/>
        <dbReference type="ChEBI" id="CHEBI:57287"/>
        <dbReference type="ChEBI" id="CHEBI:57560"/>
        <dbReference type="ChEBI" id="CHEBI:83139"/>
        <dbReference type="ChEBI" id="CHEBI:456215"/>
        <dbReference type="EC" id="6.2.1.3"/>
    </reaction>
</comment>
<dbReference type="Gene3D" id="3.40.50.12780">
    <property type="entry name" value="N-terminal domain of ligase-like"/>
    <property type="match status" value="1"/>
</dbReference>
<keyword evidence="8" id="KW-1185">Reference proteome</keyword>
<dbReference type="PANTHER" id="PTHR43272:SF83">
    <property type="entry name" value="ACYL-COA SYNTHETASE LONG-CHAIN, ISOFORM J"/>
    <property type="match status" value="1"/>
</dbReference>
<dbReference type="AlphaFoldDB" id="A0A8K0JST9"/>
<dbReference type="PANTHER" id="PTHR43272">
    <property type="entry name" value="LONG-CHAIN-FATTY-ACID--COA LIGASE"/>
    <property type="match status" value="1"/>
</dbReference>
<dbReference type="GO" id="GO:0005783">
    <property type="term" value="C:endoplasmic reticulum"/>
    <property type="evidence" value="ECO:0007669"/>
    <property type="project" value="TreeGrafter"/>
</dbReference>
<evidence type="ECO:0000313" key="7">
    <source>
        <dbReference type="EMBL" id="KAG7562106.1"/>
    </source>
</evidence>
<reference evidence="7" key="1">
    <citation type="submission" date="2020-04" db="EMBL/GenBank/DDBJ databases">
        <title>Analysis of mating type loci in Filobasidium floriforme.</title>
        <authorList>
            <person name="Nowrousian M."/>
        </authorList>
    </citation>
    <scope>NUCLEOTIDE SEQUENCE</scope>
    <source>
        <strain evidence="7">CBS 6242</strain>
    </source>
</reference>
<dbReference type="Proteomes" id="UP000812966">
    <property type="component" value="Unassembled WGS sequence"/>
</dbReference>
<organism evidence="7 8">
    <name type="scientific">Filobasidium floriforme</name>
    <dbReference type="NCBI Taxonomy" id="5210"/>
    <lineage>
        <taxon>Eukaryota</taxon>
        <taxon>Fungi</taxon>
        <taxon>Dikarya</taxon>
        <taxon>Basidiomycota</taxon>
        <taxon>Agaricomycotina</taxon>
        <taxon>Tremellomycetes</taxon>
        <taxon>Filobasidiales</taxon>
        <taxon>Filobasidiaceae</taxon>
        <taxon>Filobasidium</taxon>
    </lineage>
</organism>
<evidence type="ECO:0000256" key="1">
    <source>
        <dbReference type="ARBA" id="ARBA00006432"/>
    </source>
</evidence>
<sequence length="698" mass="77362">MNLFGKKASVPQKEDSNIRRSYLSKELVTSPADGVDTVADVLPWMVKKYGNKVACYNRRILKIVEEKKTVPKKGGAEGETEEKLWKFFTMSEPQPHTYNELNESVRRTASGMRHLGLGRDGWRDEDGKERVGVYAETSMNWQIMSHSLARMGHPLTTAYTTLGPEGLQHSLHEPSVRLVFTNASLLGTLLKVIDECPTLIWVVYDREEDADQSIVDKISEKLSQRRAGEGENAINGRILGMQELQDLGKENMVGDSIWKQERPKRDDLFCIMYTSGSTGAPKGVLLTHHNIICSLAGTKKLLQPEFRPDDVFLAFLPLAHILELLVEMTFYFTGVPVAYGTVKTLTQESVRNCDGDMVAYKPSIIVGVPAVYELIRKGIVKKIHESPAVVQSVFNLAYHLKKTVPMTGAVLDKVVFAKAKAATGGRVRLMMNGGAALSRTTQEFLNTTLATALQGYGATETCGMCCVLTPGFFQYSTVGCIVPSLEVKLHDYPEAGYLSSNNPPQGEIWLRGGSVTRGYYKRPDVTKESFTDDGWFRTGDIGQWEANGTLAIVDRIKNLVKLRSGEYLALEKLESSYGSCDVAQNTMVYADSDADRPIAIVVPHEGNLRNHLKAAGINVEGDLEQLAKDKQVKEYLLKELRSTGQKAGLKGPEILQDIIVSGELWTPEGGQLTAANKIQRKVIVKQFEKEIKETYGKS</sequence>
<proteinExistence type="inferred from homology"/>
<name>A0A8K0JST9_9TREE</name>
<dbReference type="GO" id="GO:0005886">
    <property type="term" value="C:plasma membrane"/>
    <property type="evidence" value="ECO:0007669"/>
    <property type="project" value="TreeGrafter"/>
</dbReference>
<dbReference type="InterPro" id="IPR020845">
    <property type="entry name" value="AMP-binding_CS"/>
</dbReference>
<comment type="similarity">
    <text evidence="1">Belongs to the ATP-dependent AMP-binding enzyme family.</text>
</comment>
<evidence type="ECO:0000256" key="4">
    <source>
        <dbReference type="ARBA" id="ARBA00022840"/>
    </source>
</evidence>
<dbReference type="InterPro" id="IPR042099">
    <property type="entry name" value="ANL_N_sf"/>
</dbReference>
<evidence type="ECO:0000256" key="3">
    <source>
        <dbReference type="ARBA" id="ARBA00022741"/>
    </source>
</evidence>